<sequence>MTTFATLRPLAAAISFALAVGTFVPLTNASADSAHLPAIAPGPLNQALSTLAQEAGVTLSYTPQQVSGKKTAGAPAGSSLESAIAILLQGSGLVARKQGEGYVIALDDSTASSIEMQPMQIDGRLPASAFAPVTGYHAERASSASKTDTPILETAQSVSVVTAEQIADRKAGSVEDAVAYVAGVRVGDSGLDPRYDQIYVRGFETTIAADFLDGLRQPNTGWLSYFSTEPYNLERIEVLKGPASVLYGQISPGGLVNRISKRPSLEAVNEVQVQAGSDEHRQGQFDVGGKLDPQGDLLYRVVGVVRDSQTSIEQVDDNVTLLAPTLSWQLDPDTKLTLISQYQERQTAGSPRPYQAGETLTDFWPGDEYFDKLHQRQWTLGYEFEHQLSDNVSLQQNLRYGRVDTTNQYLSASDSGDGHTLNRTSYGVYEDMNSLTTDTRLVSHFDTGALSHTLLTGLDYARLDYSVIYASGVAPSIDMNAPDYHQAIAKPDTIWADIDGVEHRSGLYVQDQIELERWRFSAGLRQDWVNARTLNNLSDTRDKTHDDATTGQVGVLYLFDNGIAPYASYAQSFLPQSGTNVQGEAYKPTEGEQYEVGVKYQPPGSATLLTASLYHLTQSNVLTSDPDDLLNQLQTGEQVSRGLELEAVSDLSDRLRLTASYSFNDAEVTRSNDGNEGKDPKNVPRHLASAWLDYRLPMGIGLSGGARYVGSTYADAENNNQNDAYTLVDAAIHYDFGGSLDGVRLALNASNLLDKRYITCLDGYCYRGEARSLVTSLSYRW</sequence>
<dbReference type="InterPro" id="IPR012910">
    <property type="entry name" value="Plug_dom"/>
</dbReference>
<dbReference type="GO" id="GO:0015344">
    <property type="term" value="F:siderophore uptake transmembrane transporter activity"/>
    <property type="evidence" value="ECO:0007669"/>
    <property type="project" value="TreeGrafter"/>
</dbReference>
<dbReference type="SUPFAM" id="SSF56935">
    <property type="entry name" value="Porins"/>
    <property type="match status" value="1"/>
</dbReference>
<dbReference type="Gene3D" id="2.40.170.20">
    <property type="entry name" value="TonB-dependent receptor, beta-barrel domain"/>
    <property type="match status" value="1"/>
</dbReference>
<evidence type="ECO:0000256" key="18">
    <source>
        <dbReference type="ARBA" id="ARBA00072467"/>
    </source>
</evidence>
<evidence type="ECO:0000256" key="9">
    <source>
        <dbReference type="ARBA" id="ARBA00022906"/>
    </source>
</evidence>
<dbReference type="PANTHER" id="PTHR32552">
    <property type="entry name" value="FERRICHROME IRON RECEPTOR-RELATED"/>
    <property type="match status" value="1"/>
</dbReference>
<keyword evidence="11" id="KW-0406">Ion transport</keyword>
<evidence type="ECO:0000256" key="8">
    <source>
        <dbReference type="ARBA" id="ARBA00022729"/>
    </source>
</evidence>
<accession>A0A397MFU2</accession>
<dbReference type="PROSITE" id="PS52016">
    <property type="entry name" value="TONB_DEPENDENT_REC_3"/>
    <property type="match status" value="1"/>
</dbReference>
<dbReference type="FunFam" id="2.40.170.20:FF:000005">
    <property type="entry name" value="TonB-dependent siderophore receptor"/>
    <property type="match status" value="1"/>
</dbReference>
<keyword evidence="7 19" id="KW-0812">Transmembrane</keyword>
<comment type="caution">
    <text evidence="23">The sequence shown here is derived from an EMBL/GenBank/DDBJ whole genome shotgun (WGS) entry which is preliminary data.</text>
</comment>
<feature type="signal peptide" evidence="21">
    <location>
        <begin position="1"/>
        <end position="19"/>
    </location>
</feature>
<dbReference type="NCBIfam" id="TIGR01783">
    <property type="entry name" value="TonB-siderophor"/>
    <property type="match status" value="1"/>
</dbReference>
<keyword evidence="6" id="KW-0533">Nickel</keyword>
<keyword evidence="8 21" id="KW-0732">Signal</keyword>
<evidence type="ECO:0000256" key="16">
    <source>
        <dbReference type="ARBA" id="ARBA00023237"/>
    </source>
</evidence>
<dbReference type="GO" id="GO:0015891">
    <property type="term" value="P:siderophore transport"/>
    <property type="evidence" value="ECO:0007669"/>
    <property type="project" value="InterPro"/>
</dbReference>
<keyword evidence="14 19" id="KW-0472">Membrane</keyword>
<gene>
    <name evidence="23" type="ORF">DFO61_3585</name>
</gene>
<dbReference type="InterPro" id="IPR037066">
    <property type="entry name" value="Plug_dom_sf"/>
</dbReference>
<dbReference type="InterPro" id="IPR011662">
    <property type="entry name" value="Secretin/TonB_short_N"/>
</dbReference>
<keyword evidence="16 19" id="KW-0998">Cell outer membrane</keyword>
<feature type="domain" description="Secretin/TonB short N-terminal" evidence="22">
    <location>
        <begin position="57"/>
        <end position="107"/>
    </location>
</feature>
<evidence type="ECO:0000256" key="10">
    <source>
        <dbReference type="ARBA" id="ARBA00023004"/>
    </source>
</evidence>
<evidence type="ECO:0000313" key="23">
    <source>
        <dbReference type="EMBL" id="RIA21165.1"/>
    </source>
</evidence>
<reference evidence="23 24" key="1">
    <citation type="submission" date="2018-08" db="EMBL/GenBank/DDBJ databases">
        <title>Genome sequencing of rice bacterial endophytes.</title>
        <authorList>
            <person name="Venturi V."/>
        </authorList>
    </citation>
    <scope>NUCLEOTIDE SEQUENCE [LARGE SCALE GENOMIC DNA]</scope>
    <source>
        <strain evidence="23 24">E1205</strain>
    </source>
</reference>
<evidence type="ECO:0000259" key="22">
    <source>
        <dbReference type="SMART" id="SM00965"/>
    </source>
</evidence>
<dbReference type="InterPro" id="IPR039426">
    <property type="entry name" value="TonB-dep_rcpt-like"/>
</dbReference>
<evidence type="ECO:0000256" key="17">
    <source>
        <dbReference type="ARBA" id="ARBA00056786"/>
    </source>
</evidence>
<keyword evidence="9" id="KW-0864">Zinc transport</keyword>
<name>A0A397MFU2_ECTOL</name>
<evidence type="ECO:0000256" key="19">
    <source>
        <dbReference type="PROSITE-ProRule" id="PRU01360"/>
    </source>
</evidence>
<evidence type="ECO:0000313" key="24">
    <source>
        <dbReference type="Proteomes" id="UP000265836"/>
    </source>
</evidence>
<dbReference type="AlphaFoldDB" id="A0A397MFU2"/>
<organism evidence="23 24">
    <name type="scientific">Ectopseudomonas oleovorans</name>
    <name type="common">Pseudomonas oleovorans</name>
    <dbReference type="NCBI Taxonomy" id="301"/>
    <lineage>
        <taxon>Bacteria</taxon>
        <taxon>Pseudomonadati</taxon>
        <taxon>Pseudomonadota</taxon>
        <taxon>Gammaproteobacteria</taxon>
        <taxon>Pseudomonadales</taxon>
        <taxon>Pseudomonadaceae</taxon>
        <taxon>Ectopseudomonas</taxon>
    </lineage>
</organism>
<dbReference type="CDD" id="cd01347">
    <property type="entry name" value="ligand_gated_channel"/>
    <property type="match status" value="1"/>
</dbReference>
<dbReference type="Proteomes" id="UP000265836">
    <property type="component" value="Unassembled WGS sequence"/>
</dbReference>
<dbReference type="Gene3D" id="2.170.130.10">
    <property type="entry name" value="TonB-dependent receptor, plug domain"/>
    <property type="match status" value="1"/>
</dbReference>
<dbReference type="InterPro" id="IPR036942">
    <property type="entry name" value="Beta-barrel_TonB_sf"/>
</dbReference>
<evidence type="ECO:0000256" key="3">
    <source>
        <dbReference type="ARBA" id="ARBA00022448"/>
    </source>
</evidence>
<dbReference type="GO" id="GO:0009279">
    <property type="term" value="C:cell outer membrane"/>
    <property type="evidence" value="ECO:0007669"/>
    <property type="project" value="UniProtKB-SubCell"/>
</dbReference>
<proteinExistence type="inferred from homology"/>
<comment type="similarity">
    <text evidence="2 19 20">Belongs to the TonB-dependent receptor family.</text>
</comment>
<dbReference type="Pfam" id="PF07715">
    <property type="entry name" value="Plug"/>
    <property type="match status" value="1"/>
</dbReference>
<dbReference type="GO" id="GO:0015675">
    <property type="term" value="P:nickel cation transport"/>
    <property type="evidence" value="ECO:0007669"/>
    <property type="project" value="UniProtKB-KW"/>
</dbReference>
<evidence type="ECO:0000256" key="13">
    <source>
        <dbReference type="ARBA" id="ARBA00023112"/>
    </source>
</evidence>
<evidence type="ECO:0000256" key="1">
    <source>
        <dbReference type="ARBA" id="ARBA00004571"/>
    </source>
</evidence>
<evidence type="ECO:0000256" key="14">
    <source>
        <dbReference type="ARBA" id="ARBA00023136"/>
    </source>
</evidence>
<comment type="function">
    <text evidence="17">Transports the metallophore pseudopaline, which is involved in the acquisition of nickel and zinc, and thus enables bacterial growth inside the host, where metal access is limited. Is probably involved in the import of pseudopaline-metal complexes.</text>
</comment>
<dbReference type="Pfam" id="PF00593">
    <property type="entry name" value="TonB_dep_Rec_b-barrel"/>
    <property type="match status" value="1"/>
</dbReference>
<keyword evidence="3 19" id="KW-0813">Transport</keyword>
<evidence type="ECO:0000256" key="21">
    <source>
        <dbReference type="SAM" id="SignalP"/>
    </source>
</evidence>
<keyword evidence="13" id="KW-0921">Nickel transport</keyword>
<evidence type="ECO:0000256" key="2">
    <source>
        <dbReference type="ARBA" id="ARBA00009810"/>
    </source>
</evidence>
<dbReference type="SMART" id="SM00965">
    <property type="entry name" value="STN"/>
    <property type="match status" value="1"/>
</dbReference>
<dbReference type="Gene3D" id="3.55.50.30">
    <property type="match status" value="1"/>
</dbReference>
<dbReference type="RefSeq" id="WP_119694023.1">
    <property type="nucleotide sequence ID" value="NZ_QXDA01000005.1"/>
</dbReference>
<dbReference type="EMBL" id="QXDA01000005">
    <property type="protein sequence ID" value="RIA21165.1"/>
    <property type="molecule type" value="Genomic_DNA"/>
</dbReference>
<dbReference type="GO" id="GO:0006829">
    <property type="term" value="P:zinc ion transport"/>
    <property type="evidence" value="ECO:0007669"/>
    <property type="project" value="UniProtKB-KW"/>
</dbReference>
<keyword evidence="5" id="KW-0410">Iron transport</keyword>
<feature type="chain" id="PRO_5017266801" description="Metal-pseudopaline receptor CntO" evidence="21">
    <location>
        <begin position="20"/>
        <end position="781"/>
    </location>
</feature>
<comment type="subcellular location">
    <subcellularLocation>
        <location evidence="1 19">Cell outer membrane</location>
        <topology evidence="1 19">Multi-pass membrane protein</topology>
    </subcellularLocation>
</comment>
<keyword evidence="9" id="KW-0862">Zinc</keyword>
<evidence type="ECO:0000256" key="6">
    <source>
        <dbReference type="ARBA" id="ARBA00022596"/>
    </source>
</evidence>
<dbReference type="PANTHER" id="PTHR32552:SF68">
    <property type="entry name" value="FERRICHROME OUTER MEMBRANE TRANSPORTER_PHAGE RECEPTOR"/>
    <property type="match status" value="1"/>
</dbReference>
<evidence type="ECO:0000256" key="5">
    <source>
        <dbReference type="ARBA" id="ARBA00022496"/>
    </source>
</evidence>
<dbReference type="InterPro" id="IPR000531">
    <property type="entry name" value="Beta-barrel_TonB"/>
</dbReference>
<keyword evidence="4 19" id="KW-1134">Transmembrane beta strand</keyword>
<dbReference type="FunFam" id="2.170.130.10:FF:000001">
    <property type="entry name" value="Catecholate siderophore TonB-dependent receptor"/>
    <property type="match status" value="1"/>
</dbReference>
<evidence type="ECO:0000256" key="12">
    <source>
        <dbReference type="ARBA" id="ARBA00023077"/>
    </source>
</evidence>
<evidence type="ECO:0000256" key="4">
    <source>
        <dbReference type="ARBA" id="ARBA00022452"/>
    </source>
</evidence>
<evidence type="ECO:0000256" key="15">
    <source>
        <dbReference type="ARBA" id="ARBA00023170"/>
    </source>
</evidence>
<dbReference type="InterPro" id="IPR010105">
    <property type="entry name" value="TonB_sidphr_rcpt"/>
</dbReference>
<protein>
    <recommendedName>
        <fullName evidence="18">Metal-pseudopaline receptor CntO</fullName>
    </recommendedName>
</protein>
<keyword evidence="12 20" id="KW-0798">TonB box</keyword>
<keyword evidence="10" id="KW-0408">Iron</keyword>
<evidence type="ECO:0000256" key="20">
    <source>
        <dbReference type="RuleBase" id="RU003357"/>
    </source>
</evidence>
<evidence type="ECO:0000256" key="7">
    <source>
        <dbReference type="ARBA" id="ARBA00022692"/>
    </source>
</evidence>
<dbReference type="GO" id="GO:0038023">
    <property type="term" value="F:signaling receptor activity"/>
    <property type="evidence" value="ECO:0007669"/>
    <property type="project" value="InterPro"/>
</dbReference>
<evidence type="ECO:0000256" key="11">
    <source>
        <dbReference type="ARBA" id="ARBA00023065"/>
    </source>
</evidence>
<keyword evidence="15 23" id="KW-0675">Receptor</keyword>